<evidence type="ECO:0000313" key="7">
    <source>
        <dbReference type="Proteomes" id="UP000887226"/>
    </source>
</evidence>
<dbReference type="InterPro" id="IPR051385">
    <property type="entry name" value="Ceramide-binding_SVF1"/>
</dbReference>
<evidence type="ECO:0000259" key="5">
    <source>
        <dbReference type="Pfam" id="PF17187"/>
    </source>
</evidence>
<comment type="subcellular location">
    <subcellularLocation>
        <location evidence="1">Cytoplasm</location>
    </subcellularLocation>
</comment>
<dbReference type="EMBL" id="MU254613">
    <property type="protein sequence ID" value="KAG9240061.1"/>
    <property type="molecule type" value="Genomic_DNA"/>
</dbReference>
<keyword evidence="7" id="KW-1185">Reference proteome</keyword>
<dbReference type="InterPro" id="IPR033394">
    <property type="entry name" value="Svf1-like_C"/>
</dbReference>
<dbReference type="PANTHER" id="PTHR47107:SF1">
    <property type="entry name" value="CERAMIDE-BINDING PROTEIN SVF1-RELATED"/>
    <property type="match status" value="1"/>
</dbReference>
<dbReference type="SUPFAM" id="SSF159245">
    <property type="entry name" value="AttH-like"/>
    <property type="match status" value="1"/>
</dbReference>
<evidence type="ECO:0000256" key="1">
    <source>
        <dbReference type="ARBA" id="ARBA00004496"/>
    </source>
</evidence>
<dbReference type="Proteomes" id="UP000887226">
    <property type="component" value="Unassembled WGS sequence"/>
</dbReference>
<proteinExistence type="inferred from homology"/>
<comment type="similarity">
    <text evidence="2">Belongs to the SVF1 family.</text>
</comment>
<protein>
    <submittedName>
        <fullName evidence="6">Oxidative stress survival, Svf1-like protein</fullName>
    </submittedName>
</protein>
<feature type="domain" description="Svf1-like C-terminal" evidence="5">
    <location>
        <begin position="218"/>
        <end position="381"/>
    </location>
</feature>
<dbReference type="AlphaFoldDB" id="A0A9P8CCA8"/>
<feature type="domain" description="Svf1-like N-terminal" evidence="4">
    <location>
        <begin position="55"/>
        <end position="215"/>
    </location>
</feature>
<organism evidence="6 7">
    <name type="scientific">Calycina marina</name>
    <dbReference type="NCBI Taxonomy" id="1763456"/>
    <lineage>
        <taxon>Eukaryota</taxon>
        <taxon>Fungi</taxon>
        <taxon>Dikarya</taxon>
        <taxon>Ascomycota</taxon>
        <taxon>Pezizomycotina</taxon>
        <taxon>Leotiomycetes</taxon>
        <taxon>Helotiales</taxon>
        <taxon>Pezizellaceae</taxon>
        <taxon>Calycina</taxon>
    </lineage>
</organism>
<dbReference type="OrthoDB" id="2590239at2759"/>
<dbReference type="PANTHER" id="PTHR47107">
    <property type="entry name" value="SVF1-LIKE PROTEIN YDR222W-RELATED"/>
    <property type="match status" value="1"/>
</dbReference>
<keyword evidence="3" id="KW-0963">Cytoplasm</keyword>
<accession>A0A9P8CCA8</accession>
<sequence>MMNWMKQQAANVAGTAEPIYGASAIQPVAKQAELTPYTELTKKDLTWTELNSTNVETQSFYLMADSGHLAVVQIIYSNVMGVHTTCQFSTKIFYPKSEAKKPLWASDPLSNVDISDDKHNFYADNLAFELSEDGTEYSLKSMTNKKALVNLKVKKSAPGFVVGMNGKSTYGTDSTAPWGSLRHAFWPRNTVTGSITTEDGPVDFTGKGLYIMALQFGKPHHLAKKWNFANFQGNNYSAVMMEFQTPPSYGDTIVNVGGIVKDGEIITASSSNSVTHTRIKGDPDNDWPAPEAVKFVWAGKAKDGKEVSAILEGPLDEKIDRIDIMAEVPSFVKSIVSAAAGTKPYVYQYSPEEHPITLKLKIGDEEITEEGLLFSEATFISA</sequence>
<evidence type="ECO:0000256" key="2">
    <source>
        <dbReference type="ARBA" id="ARBA00009069"/>
    </source>
</evidence>
<evidence type="ECO:0000313" key="6">
    <source>
        <dbReference type="EMBL" id="KAG9240061.1"/>
    </source>
</evidence>
<name>A0A9P8CCA8_9HELO</name>
<dbReference type="GO" id="GO:0006979">
    <property type="term" value="P:response to oxidative stress"/>
    <property type="evidence" value="ECO:0007669"/>
    <property type="project" value="InterPro"/>
</dbReference>
<dbReference type="GO" id="GO:0005737">
    <property type="term" value="C:cytoplasm"/>
    <property type="evidence" value="ECO:0007669"/>
    <property type="project" value="UniProtKB-SubCell"/>
</dbReference>
<gene>
    <name evidence="6" type="ORF">BJ878DRAFT_546648</name>
</gene>
<dbReference type="InterPro" id="IPR013931">
    <property type="entry name" value="Svf1-like_N"/>
</dbReference>
<dbReference type="Pfam" id="PF08622">
    <property type="entry name" value="Svf1"/>
    <property type="match status" value="1"/>
</dbReference>
<evidence type="ECO:0000259" key="4">
    <source>
        <dbReference type="Pfam" id="PF08622"/>
    </source>
</evidence>
<dbReference type="Pfam" id="PF17187">
    <property type="entry name" value="Svf1_C"/>
    <property type="match status" value="1"/>
</dbReference>
<comment type="caution">
    <text evidence="6">The sequence shown here is derived from an EMBL/GenBank/DDBJ whole genome shotgun (WGS) entry which is preliminary data.</text>
</comment>
<evidence type="ECO:0000256" key="3">
    <source>
        <dbReference type="ARBA" id="ARBA00022490"/>
    </source>
</evidence>
<reference evidence="6" key="1">
    <citation type="journal article" date="2021" name="IMA Fungus">
        <title>Genomic characterization of three marine fungi, including Emericellopsis atlantica sp. nov. with signatures of a generalist lifestyle and marine biomass degradation.</title>
        <authorList>
            <person name="Hagestad O.C."/>
            <person name="Hou L."/>
            <person name="Andersen J.H."/>
            <person name="Hansen E.H."/>
            <person name="Altermark B."/>
            <person name="Li C."/>
            <person name="Kuhnert E."/>
            <person name="Cox R.J."/>
            <person name="Crous P.W."/>
            <person name="Spatafora J.W."/>
            <person name="Lail K."/>
            <person name="Amirebrahimi M."/>
            <person name="Lipzen A."/>
            <person name="Pangilinan J."/>
            <person name="Andreopoulos W."/>
            <person name="Hayes R.D."/>
            <person name="Ng V."/>
            <person name="Grigoriev I.V."/>
            <person name="Jackson S.A."/>
            <person name="Sutton T.D.S."/>
            <person name="Dobson A.D.W."/>
            <person name="Rama T."/>
        </authorList>
    </citation>
    <scope>NUCLEOTIDE SEQUENCE</scope>
    <source>
        <strain evidence="6">TRa3180A</strain>
    </source>
</reference>